<dbReference type="Pfam" id="PF00108">
    <property type="entry name" value="Thiolase_N"/>
    <property type="match status" value="1"/>
</dbReference>
<feature type="domain" description="Thiolase N-terminal" evidence="1">
    <location>
        <begin position="30"/>
        <end position="189"/>
    </location>
</feature>
<dbReference type="Proteomes" id="UP000319353">
    <property type="component" value="Unassembled WGS sequence"/>
</dbReference>
<dbReference type="Gene3D" id="3.40.47.10">
    <property type="match status" value="1"/>
</dbReference>
<dbReference type="PIRSF" id="PIRSF000429">
    <property type="entry name" value="Ac-CoA_Ac_transf"/>
    <property type="match status" value="1"/>
</dbReference>
<proteinExistence type="predicted"/>
<dbReference type="InterPro" id="IPR055140">
    <property type="entry name" value="Thiolase_C_2"/>
</dbReference>
<name>A0A537LF35_9BACT</name>
<dbReference type="AlphaFoldDB" id="A0A537LF35"/>
<gene>
    <name evidence="3" type="ORF">E6H01_01260</name>
</gene>
<dbReference type="InterPro" id="IPR020616">
    <property type="entry name" value="Thiolase_N"/>
</dbReference>
<comment type="caution">
    <text evidence="3">The sequence shown here is derived from an EMBL/GenBank/DDBJ whole genome shotgun (WGS) entry which is preliminary data.</text>
</comment>
<dbReference type="Pfam" id="PF22691">
    <property type="entry name" value="Thiolase_C_1"/>
    <property type="match status" value="1"/>
</dbReference>
<organism evidence="3 4">
    <name type="scientific">Candidatus Segetimicrobium genomatis</name>
    <dbReference type="NCBI Taxonomy" id="2569760"/>
    <lineage>
        <taxon>Bacteria</taxon>
        <taxon>Bacillati</taxon>
        <taxon>Candidatus Sysuimicrobiota</taxon>
        <taxon>Candidatus Sysuimicrobiia</taxon>
        <taxon>Candidatus Sysuimicrobiales</taxon>
        <taxon>Candidatus Segetimicrobiaceae</taxon>
        <taxon>Candidatus Segetimicrobium</taxon>
    </lineage>
</organism>
<evidence type="ECO:0000313" key="4">
    <source>
        <dbReference type="Proteomes" id="UP000319353"/>
    </source>
</evidence>
<dbReference type="NCBIfam" id="NF004721">
    <property type="entry name" value="PRK06065.1"/>
    <property type="match status" value="1"/>
</dbReference>
<dbReference type="PANTHER" id="PTHR42870">
    <property type="entry name" value="ACETYL-COA C-ACETYLTRANSFERASE"/>
    <property type="match status" value="1"/>
</dbReference>
<dbReference type="InterPro" id="IPR016039">
    <property type="entry name" value="Thiolase-like"/>
</dbReference>
<evidence type="ECO:0000259" key="2">
    <source>
        <dbReference type="Pfam" id="PF22691"/>
    </source>
</evidence>
<reference evidence="3 4" key="1">
    <citation type="journal article" date="2019" name="Nat. Microbiol.">
        <title>Mediterranean grassland soil C-N compound turnover is dependent on rainfall and depth, and is mediated by genomically divergent microorganisms.</title>
        <authorList>
            <person name="Diamond S."/>
            <person name="Andeer P.F."/>
            <person name="Li Z."/>
            <person name="Crits-Christoph A."/>
            <person name="Burstein D."/>
            <person name="Anantharaman K."/>
            <person name="Lane K.R."/>
            <person name="Thomas B.C."/>
            <person name="Pan C."/>
            <person name="Northen T.R."/>
            <person name="Banfield J.F."/>
        </authorList>
    </citation>
    <scope>NUCLEOTIDE SEQUENCE [LARGE SCALE GENOMIC DNA]</scope>
    <source>
        <strain evidence="3">NP_4</strain>
    </source>
</reference>
<feature type="domain" description="Thiolase C-terminal" evidence="2">
    <location>
        <begin position="257"/>
        <end position="392"/>
    </location>
</feature>
<protein>
    <submittedName>
        <fullName evidence="3">Thiolase domain-containing protein</fullName>
    </submittedName>
</protein>
<accession>A0A537LF35</accession>
<evidence type="ECO:0000259" key="1">
    <source>
        <dbReference type="Pfam" id="PF00108"/>
    </source>
</evidence>
<dbReference type="GO" id="GO:0016747">
    <property type="term" value="F:acyltransferase activity, transferring groups other than amino-acyl groups"/>
    <property type="evidence" value="ECO:0007669"/>
    <property type="project" value="InterPro"/>
</dbReference>
<dbReference type="PANTHER" id="PTHR42870:SF7">
    <property type="entry name" value="ACETYL-COA C-ACETYLTRANSFERASE (ACETOACETYL-COA THIOLASE) (ACAB-3)"/>
    <property type="match status" value="1"/>
</dbReference>
<evidence type="ECO:0000313" key="3">
    <source>
        <dbReference type="EMBL" id="TMJ06615.1"/>
    </source>
</evidence>
<dbReference type="EMBL" id="VBAL01000011">
    <property type="protein sequence ID" value="TMJ06615.1"/>
    <property type="molecule type" value="Genomic_DNA"/>
</dbReference>
<dbReference type="SUPFAM" id="SSF53901">
    <property type="entry name" value="Thiolase-like"/>
    <property type="match status" value="2"/>
</dbReference>
<dbReference type="InterPro" id="IPR002155">
    <property type="entry name" value="Thiolase"/>
</dbReference>
<dbReference type="CDD" id="cd00829">
    <property type="entry name" value="SCP-x_thiolase"/>
    <property type="match status" value="1"/>
</dbReference>
<sequence length="394" mass="42965">MSLIKRKPQRRVAVIGAGLSLFMRRALDTGKELAYYAASQALQTAGIRLKDIQAVVMATAPDAFDGVHMKGEWLLDGAGGVGKPYLRAYVGGGSGVFSIISGWMMVASGLFDLVLVVAEEKMSSCQPHPQGAFLTIFDHTIERPLGPNLLWIFSLEQQRYMAAYGIRNEDIALVSVKNKHNALAHPAAQVAAHLTVKDILDSDVVAWPVHRLMVSPISDGAAAVVLASEQVARRLSDRPIWIQGVGWCLDTSYWGNRDLAYPRYVEKAAWMAYEMAGVTEPRKQIHVAEPYDPFAYKELHHLEGLQLADRGQAPEDLARGRFDRTGELPSCPSGGLMGVGNPIAAAGLMKICELFWQLRREAGARQVPGNPERGVAQAWGDLMQIGTVAVLGVR</sequence>